<gene>
    <name evidence="1" type="ORF">SAMN05216325_10983</name>
</gene>
<dbReference type="OrthoDB" id="6401861at2"/>
<dbReference type="AlphaFoldDB" id="A0A1H8EFZ2"/>
<dbReference type="RefSeq" id="WP_090631022.1">
    <property type="nucleotide sequence ID" value="NZ_FOCP01000009.1"/>
</dbReference>
<evidence type="ECO:0000313" key="1">
    <source>
        <dbReference type="EMBL" id="SEN18044.1"/>
    </source>
</evidence>
<dbReference type="EMBL" id="FOCP01000009">
    <property type="protein sequence ID" value="SEN18044.1"/>
    <property type="molecule type" value="Genomic_DNA"/>
</dbReference>
<protein>
    <submittedName>
        <fullName evidence="1">Uncharacterized protein</fullName>
    </submittedName>
</protein>
<proteinExistence type="predicted"/>
<name>A0A1H8EFZ2_9PROT</name>
<accession>A0A1H8EFZ2</accession>
<reference evidence="1 2" key="1">
    <citation type="submission" date="2016-10" db="EMBL/GenBank/DDBJ databases">
        <authorList>
            <person name="de Groot N.N."/>
        </authorList>
    </citation>
    <scope>NUCLEOTIDE SEQUENCE [LARGE SCALE GENOMIC DNA]</scope>
    <source>
        <strain evidence="1 2">Nm22</strain>
    </source>
</reference>
<dbReference type="Proteomes" id="UP000199459">
    <property type="component" value="Unassembled WGS sequence"/>
</dbReference>
<organism evidence="1 2">
    <name type="scientific">Nitrosomonas marina</name>
    <dbReference type="NCBI Taxonomy" id="917"/>
    <lineage>
        <taxon>Bacteria</taxon>
        <taxon>Pseudomonadati</taxon>
        <taxon>Pseudomonadota</taxon>
        <taxon>Betaproteobacteria</taxon>
        <taxon>Nitrosomonadales</taxon>
        <taxon>Nitrosomonadaceae</taxon>
        <taxon>Nitrosomonas</taxon>
    </lineage>
</organism>
<evidence type="ECO:0000313" key="2">
    <source>
        <dbReference type="Proteomes" id="UP000199459"/>
    </source>
</evidence>
<sequence length="96" mass="10281">MSILDKAKELSNRMADKTVEFSSDEVIASTIIKAVEKQEKVNAILKARGSNYRIGSLNLGMGIPPSVTFGIWRLSDIGAEETGEAAAMVNKGPIAE</sequence>